<reference evidence="3" key="1">
    <citation type="journal article" date="2019" name="Int. J. Syst. Evol. Microbiol.">
        <title>The Global Catalogue of Microorganisms (GCM) 10K type strain sequencing project: providing services to taxonomists for standard genome sequencing and annotation.</title>
        <authorList>
            <consortium name="The Broad Institute Genomics Platform"/>
            <consortium name="The Broad Institute Genome Sequencing Center for Infectious Disease"/>
            <person name="Wu L."/>
            <person name="Ma J."/>
        </authorList>
    </citation>
    <scope>NUCLEOTIDE SEQUENCE [LARGE SCALE GENOMIC DNA]</scope>
    <source>
        <strain evidence="3">CGMCC 1.15353</strain>
    </source>
</reference>
<accession>A0ABQ1Q9W4</accession>
<gene>
    <name evidence="2" type="ORF">GCM10011389_27950</name>
</gene>
<evidence type="ECO:0000256" key="1">
    <source>
        <dbReference type="SAM" id="MobiDB-lite"/>
    </source>
</evidence>
<name>A0ABQ1Q9W4_9BACI</name>
<evidence type="ECO:0000313" key="3">
    <source>
        <dbReference type="Proteomes" id="UP000642571"/>
    </source>
</evidence>
<organism evidence="2 3">
    <name type="scientific">Pontibacillus salipaludis</name>
    <dbReference type="NCBI Taxonomy" id="1697394"/>
    <lineage>
        <taxon>Bacteria</taxon>
        <taxon>Bacillati</taxon>
        <taxon>Bacillota</taxon>
        <taxon>Bacilli</taxon>
        <taxon>Bacillales</taxon>
        <taxon>Bacillaceae</taxon>
        <taxon>Pontibacillus</taxon>
    </lineage>
</organism>
<keyword evidence="3" id="KW-1185">Reference proteome</keyword>
<comment type="caution">
    <text evidence="2">The sequence shown here is derived from an EMBL/GenBank/DDBJ whole genome shotgun (WGS) entry which is preliminary data.</text>
</comment>
<protein>
    <submittedName>
        <fullName evidence="2">Uncharacterized protein</fullName>
    </submittedName>
</protein>
<sequence>MLYVSVPPNTVKVVREIARLLRQKEPRGDPAKRVAIEEAPQLAAESE</sequence>
<feature type="region of interest" description="Disordered" evidence="1">
    <location>
        <begin position="25"/>
        <end position="47"/>
    </location>
</feature>
<proteinExistence type="predicted"/>
<evidence type="ECO:0000313" key="2">
    <source>
        <dbReference type="EMBL" id="GGD18645.1"/>
    </source>
</evidence>
<dbReference type="Proteomes" id="UP000642571">
    <property type="component" value="Unassembled WGS sequence"/>
</dbReference>
<dbReference type="EMBL" id="BMIN01000012">
    <property type="protein sequence ID" value="GGD18645.1"/>
    <property type="molecule type" value="Genomic_DNA"/>
</dbReference>
<feature type="compositionally biased region" description="Basic and acidic residues" evidence="1">
    <location>
        <begin position="25"/>
        <end position="36"/>
    </location>
</feature>